<keyword evidence="2" id="KW-1185">Reference proteome</keyword>
<dbReference type="SUPFAM" id="SSF52540">
    <property type="entry name" value="P-loop containing nucleoside triphosphate hydrolases"/>
    <property type="match status" value="1"/>
</dbReference>
<proteinExistence type="predicted"/>
<dbReference type="InterPro" id="IPR031100">
    <property type="entry name" value="LOG_fam"/>
</dbReference>
<organism evidence="1 2">
    <name type="scientific">Clonostachys byssicola</name>
    <dbReference type="NCBI Taxonomy" id="160290"/>
    <lineage>
        <taxon>Eukaryota</taxon>
        <taxon>Fungi</taxon>
        <taxon>Dikarya</taxon>
        <taxon>Ascomycota</taxon>
        <taxon>Pezizomycotina</taxon>
        <taxon>Sordariomycetes</taxon>
        <taxon>Hypocreomycetidae</taxon>
        <taxon>Hypocreales</taxon>
        <taxon>Bionectriaceae</taxon>
        <taxon>Clonostachys</taxon>
    </lineage>
</organism>
<dbReference type="SUPFAM" id="SSF102405">
    <property type="entry name" value="MCP/YpsA-like"/>
    <property type="match status" value="1"/>
</dbReference>
<dbReference type="EMBL" id="CABFNO020001340">
    <property type="protein sequence ID" value="CAG9982541.1"/>
    <property type="molecule type" value="Genomic_DNA"/>
</dbReference>
<dbReference type="GO" id="GO:0005829">
    <property type="term" value="C:cytosol"/>
    <property type="evidence" value="ECO:0007669"/>
    <property type="project" value="TreeGrafter"/>
</dbReference>
<sequence length="484" mass="52883">MQRDLKSSIAIFGPTASGKTKLGVTIARTFLGEVVSVDSLQCYRPGGVVTAKPRAEEMQGVPHHMIDYLEADEEPHDFVSMAAEKMDDISSRGKLPILVGGSTSLTIPLLHEAFKRRYRMMVITLVPGQSTYQSLIQARADEMLEMGLLDELTELKRLQQSLLGDEPDFDKGIWKAIGYSEFFSYLQSDTGTGDHGVLIQNALTSMYVNTIRYGLLQLEWIQHTLMPILHKGRVACISLPVSDKASWIVDVEGPAISIITEFCHNSPSMWLPSKETPKHRVVCLFGGASSGNDPAHIEAAKALAHVLHRHDIKLIYGGGTTGIMGAIAGTLVELSGPNAVHGIIPAALARYEEEVTKECADPSRFGTRTVVRDMHTRKRLMVKSVLDGAPGSGFVALSGGYGTMEELFEVTTWYQLGIHGRSVCIFNVSGFYDGLLHWISKVVQDGFVDLKDAGILRVAASADEVVSCLGDKHSSSRIGELEWI</sequence>
<dbReference type="OrthoDB" id="414463at2759"/>
<name>A0A9N9U904_9HYPO</name>
<dbReference type="Gene3D" id="3.40.50.450">
    <property type="match status" value="1"/>
</dbReference>
<dbReference type="InterPro" id="IPR005269">
    <property type="entry name" value="LOG"/>
</dbReference>
<dbReference type="Pfam" id="PF03641">
    <property type="entry name" value="Lysine_decarbox"/>
    <property type="match status" value="1"/>
</dbReference>
<dbReference type="GO" id="GO:0016799">
    <property type="term" value="F:hydrolase activity, hydrolyzing N-glycosyl compounds"/>
    <property type="evidence" value="ECO:0007669"/>
    <property type="project" value="TreeGrafter"/>
</dbReference>
<reference evidence="1 2" key="2">
    <citation type="submission" date="2021-10" db="EMBL/GenBank/DDBJ databases">
        <authorList>
            <person name="Piombo E."/>
        </authorList>
    </citation>
    <scope>NUCLEOTIDE SEQUENCE [LARGE SCALE GENOMIC DNA]</scope>
</reference>
<evidence type="ECO:0000313" key="2">
    <source>
        <dbReference type="Proteomes" id="UP000754883"/>
    </source>
</evidence>
<dbReference type="Pfam" id="PF01715">
    <property type="entry name" value="IPPT"/>
    <property type="match status" value="2"/>
</dbReference>
<dbReference type="Gene3D" id="3.40.50.300">
    <property type="entry name" value="P-loop containing nucleotide triphosphate hydrolases"/>
    <property type="match status" value="1"/>
</dbReference>
<dbReference type="Proteomes" id="UP000754883">
    <property type="component" value="Unassembled WGS sequence"/>
</dbReference>
<dbReference type="NCBIfam" id="TIGR00730">
    <property type="entry name" value="Rossman fold protein, TIGR00730 family"/>
    <property type="match status" value="1"/>
</dbReference>
<reference evidence="2" key="1">
    <citation type="submission" date="2019-06" db="EMBL/GenBank/DDBJ databases">
        <authorList>
            <person name="Broberg M."/>
        </authorList>
    </citation>
    <scope>NUCLEOTIDE SEQUENCE [LARGE SCALE GENOMIC DNA]</scope>
</reference>
<dbReference type="AlphaFoldDB" id="A0A9N9U904"/>
<protein>
    <submittedName>
        <fullName evidence="1">Uncharacterized protein</fullName>
    </submittedName>
</protein>
<comment type="caution">
    <text evidence="1">The sequence shown here is derived from an EMBL/GenBank/DDBJ whole genome shotgun (WGS) entry which is preliminary data.</text>
</comment>
<accession>A0A9N9U904</accession>
<dbReference type="PANTHER" id="PTHR31223:SF70">
    <property type="entry name" value="LOG FAMILY PROTEIN YJL055W"/>
    <property type="match status" value="1"/>
</dbReference>
<dbReference type="PANTHER" id="PTHR31223">
    <property type="entry name" value="LOG FAMILY PROTEIN YJL055W"/>
    <property type="match status" value="1"/>
</dbReference>
<evidence type="ECO:0000313" key="1">
    <source>
        <dbReference type="EMBL" id="CAG9982541.1"/>
    </source>
</evidence>
<gene>
    <name evidence="1" type="ORF">CBYS24578_00013306</name>
</gene>
<dbReference type="GO" id="GO:0009691">
    <property type="term" value="P:cytokinin biosynthetic process"/>
    <property type="evidence" value="ECO:0007669"/>
    <property type="project" value="InterPro"/>
</dbReference>
<dbReference type="InterPro" id="IPR027417">
    <property type="entry name" value="P-loop_NTPase"/>
</dbReference>